<keyword evidence="9" id="KW-0539">Nucleus</keyword>
<feature type="region of interest" description="Disordered" evidence="11">
    <location>
        <begin position="310"/>
        <end position="377"/>
    </location>
</feature>
<comment type="subcellular location">
    <subcellularLocation>
        <location evidence="1">Nucleus</location>
    </subcellularLocation>
</comment>
<dbReference type="SUPFAM" id="SSF57716">
    <property type="entry name" value="Glucocorticoid receptor-like (DNA-binding domain)"/>
    <property type="match status" value="2"/>
</dbReference>
<dbReference type="EMBL" id="JAADJZ010000011">
    <property type="protein sequence ID" value="KAF2871424.1"/>
    <property type="molecule type" value="Genomic_DNA"/>
</dbReference>
<keyword evidence="4 10" id="KW-0863">Zinc-finger</keyword>
<feature type="compositionally biased region" description="Polar residues" evidence="11">
    <location>
        <begin position="151"/>
        <end position="163"/>
    </location>
</feature>
<accession>A0A7C8MKC0</accession>
<dbReference type="PANTHER" id="PTHR10071:SF281">
    <property type="entry name" value="BOX A-BINDING FACTOR-RELATED"/>
    <property type="match status" value="1"/>
</dbReference>
<name>A0A7C8MKC0_9PLEO</name>
<evidence type="ECO:0000259" key="12">
    <source>
        <dbReference type="PROSITE" id="PS50114"/>
    </source>
</evidence>
<feature type="compositionally biased region" description="Polar residues" evidence="11">
    <location>
        <begin position="446"/>
        <end position="460"/>
    </location>
</feature>
<dbReference type="PRINTS" id="PR00619">
    <property type="entry name" value="GATAZNFINGER"/>
</dbReference>
<dbReference type="Proteomes" id="UP000481861">
    <property type="component" value="Unassembled WGS sequence"/>
</dbReference>
<dbReference type="OrthoDB" id="515401at2759"/>
<evidence type="ECO:0000256" key="5">
    <source>
        <dbReference type="ARBA" id="ARBA00022833"/>
    </source>
</evidence>
<keyword evidence="2" id="KW-0479">Metal-binding</keyword>
<dbReference type="GO" id="GO:0034757">
    <property type="term" value="P:negative regulation of iron ion transport"/>
    <property type="evidence" value="ECO:0007669"/>
    <property type="project" value="UniProtKB-ARBA"/>
</dbReference>
<dbReference type="GO" id="GO:0000981">
    <property type="term" value="F:DNA-binding transcription factor activity, RNA polymerase II-specific"/>
    <property type="evidence" value="ECO:0007669"/>
    <property type="project" value="TreeGrafter"/>
</dbReference>
<evidence type="ECO:0000256" key="7">
    <source>
        <dbReference type="ARBA" id="ARBA00023063"/>
    </source>
</evidence>
<evidence type="ECO:0000313" key="13">
    <source>
        <dbReference type="EMBL" id="KAF2871424.1"/>
    </source>
</evidence>
<evidence type="ECO:0000256" key="11">
    <source>
        <dbReference type="SAM" id="MobiDB-lite"/>
    </source>
</evidence>
<dbReference type="FunFam" id="3.30.50.10:FF:000007">
    <property type="entry name" value="Nitrogen regulatory AreA, N-terminal"/>
    <property type="match status" value="1"/>
</dbReference>
<dbReference type="AlphaFoldDB" id="A0A7C8MKC0"/>
<dbReference type="GO" id="GO:0008270">
    <property type="term" value="F:zinc ion binding"/>
    <property type="evidence" value="ECO:0007669"/>
    <property type="project" value="UniProtKB-KW"/>
</dbReference>
<keyword evidence="5" id="KW-0862">Zinc</keyword>
<dbReference type="CDD" id="cd00202">
    <property type="entry name" value="ZnF_GATA"/>
    <property type="match status" value="2"/>
</dbReference>
<feature type="compositionally biased region" description="Basic residues" evidence="11">
    <location>
        <begin position="310"/>
        <end position="320"/>
    </location>
</feature>
<evidence type="ECO:0000256" key="2">
    <source>
        <dbReference type="ARBA" id="ARBA00022723"/>
    </source>
</evidence>
<dbReference type="Pfam" id="PF00320">
    <property type="entry name" value="GATA"/>
    <property type="match status" value="2"/>
</dbReference>
<feature type="compositionally biased region" description="Polar residues" evidence="11">
    <location>
        <begin position="327"/>
        <end position="346"/>
    </location>
</feature>
<dbReference type="GO" id="GO:0006879">
    <property type="term" value="P:intracellular iron ion homeostasis"/>
    <property type="evidence" value="ECO:0007669"/>
    <property type="project" value="UniProtKB-ARBA"/>
</dbReference>
<dbReference type="PROSITE" id="PS50114">
    <property type="entry name" value="GATA_ZN_FINGER_2"/>
    <property type="match status" value="2"/>
</dbReference>
<feature type="domain" description="GATA-type" evidence="12">
    <location>
        <begin position="110"/>
        <end position="168"/>
    </location>
</feature>
<comment type="caution">
    <text evidence="13">The sequence shown here is derived from an EMBL/GenBank/DDBJ whole genome shotgun (WGS) entry which is preliminary data.</text>
</comment>
<evidence type="ECO:0000256" key="3">
    <source>
        <dbReference type="ARBA" id="ARBA00022737"/>
    </source>
</evidence>
<proteinExistence type="predicted"/>
<feature type="region of interest" description="Disordered" evidence="11">
    <location>
        <begin position="1"/>
        <end position="63"/>
    </location>
</feature>
<dbReference type="GO" id="GO:0005634">
    <property type="term" value="C:nucleus"/>
    <property type="evidence" value="ECO:0007669"/>
    <property type="project" value="UniProtKB-SubCell"/>
</dbReference>
<sequence length="508" mass="53893">MANISRSGGTALAPTPTHPHQLSREPSEEDIEMAEHLRRLTQAQPSRTPRLESAPQGEHSPLLAQDETSEIYHSLEDTLAFQRTEQSAQPPTPGTIASVSGMSLGGGNAPVMGQVCSNCGTTQTPLWRRSPSGETICNACGLYYKARNQPRPTSLKRNSQSQPILPVRSGPAAGPSHESDNSPGHLEGPPQGAAYVTADQVATGTCPGGGRCNGTGGQQGCNGCPAFNNRVSKTAQFALAQANCASGPVENSDAIGQSSHSAGTAVMPACQNCGTFITPLWRRDEAGHTICNACGLYYKLHNTHRPVAMKKQEIKRRKRVVPAGPGDSSTQASPSLANYSPQQSALETPVFEHSVSPDPSTALETSEVETLQPRGPVPVDFTSYYSAARLITPSTTQPGAPSPRKRSLSATLDPGETPSSSAPTKPIPHRPNDISSILNHPLKAPDSSNIDPSLANLSRPSPSPGVGIARVQEDKSARKERLKREAEVMRAELARRQQELEDLDASDE</sequence>
<gene>
    <name evidence="13" type="ORF">BDV95DRAFT_493652</name>
</gene>
<dbReference type="GO" id="GO:0000978">
    <property type="term" value="F:RNA polymerase II cis-regulatory region sequence-specific DNA binding"/>
    <property type="evidence" value="ECO:0007669"/>
    <property type="project" value="TreeGrafter"/>
</dbReference>
<feature type="compositionally biased region" description="Basic and acidic residues" evidence="11">
    <location>
        <begin position="471"/>
        <end position="483"/>
    </location>
</feature>
<dbReference type="GO" id="GO:0000122">
    <property type="term" value="P:negative regulation of transcription by RNA polymerase II"/>
    <property type="evidence" value="ECO:0007669"/>
    <property type="project" value="TreeGrafter"/>
</dbReference>
<evidence type="ECO:0000256" key="1">
    <source>
        <dbReference type="ARBA" id="ARBA00004123"/>
    </source>
</evidence>
<dbReference type="Gene3D" id="3.30.50.10">
    <property type="entry name" value="Erythroid Transcription Factor GATA-1, subunit A"/>
    <property type="match status" value="2"/>
</dbReference>
<organism evidence="13 14">
    <name type="scientific">Massariosphaeria phaeospora</name>
    <dbReference type="NCBI Taxonomy" id="100035"/>
    <lineage>
        <taxon>Eukaryota</taxon>
        <taxon>Fungi</taxon>
        <taxon>Dikarya</taxon>
        <taxon>Ascomycota</taxon>
        <taxon>Pezizomycotina</taxon>
        <taxon>Dothideomycetes</taxon>
        <taxon>Pleosporomycetidae</taxon>
        <taxon>Pleosporales</taxon>
        <taxon>Pleosporales incertae sedis</taxon>
        <taxon>Massariosphaeria</taxon>
    </lineage>
</organism>
<feature type="region of interest" description="Disordered" evidence="11">
    <location>
        <begin position="151"/>
        <end position="192"/>
    </location>
</feature>
<evidence type="ECO:0000256" key="6">
    <source>
        <dbReference type="ARBA" id="ARBA00023015"/>
    </source>
</evidence>
<evidence type="ECO:0000256" key="10">
    <source>
        <dbReference type="PROSITE-ProRule" id="PRU00094"/>
    </source>
</evidence>
<dbReference type="FunFam" id="3.30.50.10:FF:000039">
    <property type="entry name" value="Siderophore transcription factor SreA"/>
    <property type="match status" value="1"/>
</dbReference>
<dbReference type="InterPro" id="IPR013088">
    <property type="entry name" value="Znf_NHR/GATA"/>
</dbReference>
<dbReference type="InterPro" id="IPR039355">
    <property type="entry name" value="Transcription_factor_GATA"/>
</dbReference>
<feature type="region of interest" description="Disordered" evidence="11">
    <location>
        <begin position="392"/>
        <end position="483"/>
    </location>
</feature>
<feature type="domain" description="GATA-type" evidence="12">
    <location>
        <begin position="270"/>
        <end position="317"/>
    </location>
</feature>
<keyword evidence="8" id="KW-0804">Transcription</keyword>
<dbReference type="GO" id="GO:0045944">
    <property type="term" value="P:positive regulation of transcription by RNA polymerase II"/>
    <property type="evidence" value="ECO:0007669"/>
    <property type="project" value="TreeGrafter"/>
</dbReference>
<evidence type="ECO:0000256" key="4">
    <source>
        <dbReference type="ARBA" id="ARBA00022771"/>
    </source>
</evidence>
<dbReference type="InterPro" id="IPR000679">
    <property type="entry name" value="Znf_GATA"/>
</dbReference>
<evidence type="ECO:0000256" key="8">
    <source>
        <dbReference type="ARBA" id="ARBA00023163"/>
    </source>
</evidence>
<protein>
    <recommendedName>
        <fullName evidence="12">GATA-type domain-containing protein</fullName>
    </recommendedName>
</protein>
<keyword evidence="7" id="KW-0534">Nitrate assimilation</keyword>
<reference evidence="13 14" key="1">
    <citation type="submission" date="2020-01" db="EMBL/GenBank/DDBJ databases">
        <authorList>
            <consortium name="DOE Joint Genome Institute"/>
            <person name="Haridas S."/>
            <person name="Albert R."/>
            <person name="Binder M."/>
            <person name="Bloem J."/>
            <person name="Labutti K."/>
            <person name="Salamov A."/>
            <person name="Andreopoulos B."/>
            <person name="Baker S.E."/>
            <person name="Barry K."/>
            <person name="Bills G."/>
            <person name="Bluhm B.H."/>
            <person name="Cannon C."/>
            <person name="Castanera R."/>
            <person name="Culley D.E."/>
            <person name="Daum C."/>
            <person name="Ezra D."/>
            <person name="Gonzalez J.B."/>
            <person name="Henrissat B."/>
            <person name="Kuo A."/>
            <person name="Liang C."/>
            <person name="Lipzen A."/>
            <person name="Lutzoni F."/>
            <person name="Magnuson J."/>
            <person name="Mondo S."/>
            <person name="Nolan M."/>
            <person name="Ohm R."/>
            <person name="Pangilinan J."/>
            <person name="Park H.-J.H."/>
            <person name="Ramirez L."/>
            <person name="Alfaro M."/>
            <person name="Sun H."/>
            <person name="Tritt A."/>
            <person name="Yoshinaga Y."/>
            <person name="Zwiers L.-H.L."/>
            <person name="Turgeon B.G."/>
            <person name="Goodwin S.B."/>
            <person name="Spatafora J.W."/>
            <person name="Crous P.W."/>
            <person name="Grigoriev I.V."/>
        </authorList>
    </citation>
    <scope>NUCLEOTIDE SEQUENCE [LARGE SCALE GENOMIC DNA]</scope>
    <source>
        <strain evidence="13 14">CBS 611.86</strain>
    </source>
</reference>
<dbReference type="SMART" id="SM00401">
    <property type="entry name" value="ZnF_GATA"/>
    <property type="match status" value="2"/>
</dbReference>
<keyword evidence="14" id="KW-1185">Reference proteome</keyword>
<evidence type="ECO:0000313" key="14">
    <source>
        <dbReference type="Proteomes" id="UP000481861"/>
    </source>
</evidence>
<dbReference type="PROSITE" id="PS00344">
    <property type="entry name" value="GATA_ZN_FINGER_1"/>
    <property type="match status" value="2"/>
</dbReference>
<dbReference type="PANTHER" id="PTHR10071">
    <property type="entry name" value="TRANSCRIPTION FACTOR GATA FAMILY MEMBER"/>
    <property type="match status" value="1"/>
</dbReference>
<evidence type="ECO:0000256" key="9">
    <source>
        <dbReference type="ARBA" id="ARBA00023242"/>
    </source>
</evidence>
<keyword evidence="3" id="KW-0677">Repeat</keyword>
<keyword evidence="6" id="KW-0805">Transcription regulation</keyword>